<dbReference type="InterPro" id="IPR048912">
    <property type="entry name" value="BetaGal1-like_ABD1"/>
</dbReference>
<dbReference type="PRINTS" id="PR00742">
    <property type="entry name" value="GLHYDRLASE35"/>
</dbReference>
<proteinExistence type="inferred from homology"/>
<keyword evidence="9" id="KW-1185">Reference proteome</keyword>
<evidence type="ECO:0000313" key="9">
    <source>
        <dbReference type="Proteomes" id="UP000288216"/>
    </source>
</evidence>
<name>A0A401QCJ1_SCYTO</name>
<comment type="caution">
    <text evidence="8">The sequence shown here is derived from an EMBL/GenBank/DDBJ whole genome shotgun (WGS) entry which is preliminary data.</text>
</comment>
<protein>
    <submittedName>
        <fullName evidence="8">Uncharacterized protein</fullName>
    </submittedName>
</protein>
<evidence type="ECO:0000256" key="4">
    <source>
        <dbReference type="ARBA" id="ARBA00023180"/>
    </source>
</evidence>
<reference evidence="8 9" key="1">
    <citation type="journal article" date="2018" name="Nat. Ecol. Evol.">
        <title>Shark genomes provide insights into elasmobranch evolution and the origin of vertebrates.</title>
        <authorList>
            <person name="Hara Y"/>
            <person name="Yamaguchi K"/>
            <person name="Onimaru K"/>
            <person name="Kadota M"/>
            <person name="Koyanagi M"/>
            <person name="Keeley SD"/>
            <person name="Tatsumi K"/>
            <person name="Tanaka K"/>
            <person name="Motone F"/>
            <person name="Kageyama Y"/>
            <person name="Nozu R"/>
            <person name="Adachi N"/>
            <person name="Nishimura O"/>
            <person name="Nakagawa R"/>
            <person name="Tanegashima C"/>
            <person name="Kiyatake I"/>
            <person name="Matsumoto R"/>
            <person name="Murakumo K"/>
            <person name="Nishida K"/>
            <person name="Terakita A"/>
            <person name="Kuratani S"/>
            <person name="Sato K"/>
            <person name="Hyodo S Kuraku.S."/>
        </authorList>
    </citation>
    <scope>NUCLEOTIDE SEQUENCE [LARGE SCALE GENOMIC DNA]</scope>
</reference>
<dbReference type="Pfam" id="PF21317">
    <property type="entry name" value="BetaGal_ABD_1"/>
    <property type="match status" value="1"/>
</dbReference>
<sequence length="220" mass="24776">QYYGFMLYRTPLPQTIEIPLPLMSPLNAVHDRGYVLVNGVYQGLLERDNIFELNITGSEGDMLDIVVENMGRVNFGSCLFDLKGLIKNLTLVSTELTNWSIFSLAIDDAIGRGWPHTAPQEAVNSLGHGPTFYFGTFTSPKAQDTYIRLQDWTKGQLWINGFNVGRYWSERGPQQTLYVPKNILSENCPNNVTVLELERVLDPANPSVIFLDHPILTQKG</sequence>
<feature type="non-terminal residue" evidence="8">
    <location>
        <position position="1"/>
    </location>
</feature>
<evidence type="ECO:0000313" key="8">
    <source>
        <dbReference type="EMBL" id="GCB83091.1"/>
    </source>
</evidence>
<dbReference type="Proteomes" id="UP000288216">
    <property type="component" value="Unassembled WGS sequence"/>
</dbReference>
<feature type="domain" description="Beta-galactosidase galactose-binding" evidence="7">
    <location>
        <begin position="130"/>
        <end position="186"/>
    </location>
</feature>
<evidence type="ECO:0000256" key="5">
    <source>
        <dbReference type="ARBA" id="ARBA00023295"/>
    </source>
</evidence>
<organism evidence="8 9">
    <name type="scientific">Scyliorhinus torazame</name>
    <name type="common">Cloudy catshark</name>
    <name type="synonym">Catulus torazame</name>
    <dbReference type="NCBI Taxonomy" id="75743"/>
    <lineage>
        <taxon>Eukaryota</taxon>
        <taxon>Metazoa</taxon>
        <taxon>Chordata</taxon>
        <taxon>Craniata</taxon>
        <taxon>Vertebrata</taxon>
        <taxon>Chondrichthyes</taxon>
        <taxon>Elasmobranchii</taxon>
        <taxon>Galeomorphii</taxon>
        <taxon>Galeoidea</taxon>
        <taxon>Carcharhiniformes</taxon>
        <taxon>Scyliorhinidae</taxon>
        <taxon>Scyliorhinus</taxon>
    </lineage>
</organism>
<gene>
    <name evidence="8" type="ORF">scyTo_0023533</name>
</gene>
<keyword evidence="4" id="KW-0325">Glycoprotein</keyword>
<dbReference type="AlphaFoldDB" id="A0A401QCJ1"/>
<feature type="domain" description="Beta-galactosidase 1-like first all-beta" evidence="6">
    <location>
        <begin position="1"/>
        <end position="104"/>
    </location>
</feature>
<dbReference type="InterPro" id="IPR048913">
    <property type="entry name" value="BetaGal_gal-bd"/>
</dbReference>
<dbReference type="FunFam" id="2.60.120.260:FF:000021">
    <property type="entry name" value="Beta-galactosidase"/>
    <property type="match status" value="1"/>
</dbReference>
<keyword evidence="3" id="KW-0378">Hydrolase</keyword>
<dbReference type="GO" id="GO:0005975">
    <property type="term" value="P:carbohydrate metabolic process"/>
    <property type="evidence" value="ECO:0007669"/>
    <property type="project" value="InterPro"/>
</dbReference>
<accession>A0A401QCJ1</accession>
<comment type="similarity">
    <text evidence="1">Belongs to the glycosyl hydrolase 35 family.</text>
</comment>
<evidence type="ECO:0000256" key="1">
    <source>
        <dbReference type="ARBA" id="ARBA00009809"/>
    </source>
</evidence>
<dbReference type="PANTHER" id="PTHR23421">
    <property type="entry name" value="BETA-GALACTOSIDASE RELATED"/>
    <property type="match status" value="1"/>
</dbReference>
<dbReference type="InterPro" id="IPR001944">
    <property type="entry name" value="Glycoside_Hdrlase_35"/>
</dbReference>
<dbReference type="InterPro" id="IPR008979">
    <property type="entry name" value="Galactose-bd-like_sf"/>
</dbReference>
<evidence type="ECO:0000256" key="3">
    <source>
        <dbReference type="ARBA" id="ARBA00022801"/>
    </source>
</evidence>
<dbReference type="STRING" id="75743.A0A401QCJ1"/>
<dbReference type="EMBL" id="BFAA01030340">
    <property type="protein sequence ID" value="GCB83091.1"/>
    <property type="molecule type" value="Genomic_DNA"/>
</dbReference>
<keyword evidence="5" id="KW-0326">Glycosidase</keyword>
<evidence type="ECO:0000256" key="2">
    <source>
        <dbReference type="ARBA" id="ARBA00022729"/>
    </source>
</evidence>
<dbReference type="SUPFAM" id="SSF49785">
    <property type="entry name" value="Galactose-binding domain-like"/>
    <property type="match status" value="1"/>
</dbReference>
<evidence type="ECO:0000259" key="7">
    <source>
        <dbReference type="Pfam" id="PF21467"/>
    </source>
</evidence>
<dbReference type="Gene3D" id="2.60.120.260">
    <property type="entry name" value="Galactose-binding domain-like"/>
    <property type="match status" value="2"/>
</dbReference>
<dbReference type="GO" id="GO:0004553">
    <property type="term" value="F:hydrolase activity, hydrolyzing O-glycosyl compounds"/>
    <property type="evidence" value="ECO:0007669"/>
    <property type="project" value="InterPro"/>
</dbReference>
<dbReference type="Pfam" id="PF21467">
    <property type="entry name" value="BetaGal_gal-bd"/>
    <property type="match status" value="1"/>
</dbReference>
<dbReference type="OMA" id="PSNWGKG"/>
<dbReference type="OrthoDB" id="1657402at2759"/>
<keyword evidence="2" id="KW-0732">Signal</keyword>
<evidence type="ECO:0000259" key="6">
    <source>
        <dbReference type="Pfam" id="PF21317"/>
    </source>
</evidence>